<dbReference type="EMBL" id="JACEEZ010025524">
    <property type="protein sequence ID" value="KAG0700044.1"/>
    <property type="molecule type" value="Genomic_DNA"/>
</dbReference>
<name>A0A8J8WFJ9_CHIOP</name>
<dbReference type="PANTHER" id="PTHR47018">
    <property type="entry name" value="CXC DOMAIN-CONTAINING PROTEIN-RELATED"/>
    <property type="match status" value="1"/>
</dbReference>
<comment type="caution">
    <text evidence="1">The sequence shown here is derived from an EMBL/GenBank/DDBJ whole genome shotgun (WGS) entry which is preliminary data.</text>
</comment>
<protein>
    <submittedName>
        <fullName evidence="1">Uncharacterized protein</fullName>
    </submittedName>
</protein>
<evidence type="ECO:0000313" key="1">
    <source>
        <dbReference type="EMBL" id="KAG0700044.1"/>
    </source>
</evidence>
<proteinExistence type="predicted"/>
<sequence length="106" mass="12010">MGNSVCQLYRIEQVVCPPTLRSNVFTTAAVDNIDHNPSATTAKNSFQEQESRFCNTQRVQMREWIVALLSLGVILDQKTVELSQNITRMYVLLLPLSKGKRSQLLL</sequence>
<evidence type="ECO:0000313" key="2">
    <source>
        <dbReference type="Proteomes" id="UP000770661"/>
    </source>
</evidence>
<dbReference type="PANTHER" id="PTHR47018:SF1">
    <property type="entry name" value="TESMIN_TSO1-LIKE CXC DOMAIN-CONTAINING PROTEIN"/>
    <property type="match status" value="1"/>
</dbReference>
<dbReference type="AlphaFoldDB" id="A0A8J8WFJ9"/>
<organism evidence="1 2">
    <name type="scientific">Chionoecetes opilio</name>
    <name type="common">Atlantic snow crab</name>
    <name type="synonym">Cancer opilio</name>
    <dbReference type="NCBI Taxonomy" id="41210"/>
    <lineage>
        <taxon>Eukaryota</taxon>
        <taxon>Metazoa</taxon>
        <taxon>Ecdysozoa</taxon>
        <taxon>Arthropoda</taxon>
        <taxon>Crustacea</taxon>
        <taxon>Multicrustacea</taxon>
        <taxon>Malacostraca</taxon>
        <taxon>Eumalacostraca</taxon>
        <taxon>Eucarida</taxon>
        <taxon>Decapoda</taxon>
        <taxon>Pleocyemata</taxon>
        <taxon>Brachyura</taxon>
        <taxon>Eubrachyura</taxon>
        <taxon>Majoidea</taxon>
        <taxon>Majidae</taxon>
        <taxon>Chionoecetes</taxon>
    </lineage>
</organism>
<reference evidence="1" key="1">
    <citation type="submission" date="2020-07" db="EMBL/GenBank/DDBJ databases">
        <title>The High-quality genome of the commercially important snow crab, Chionoecetes opilio.</title>
        <authorList>
            <person name="Jeong J.-H."/>
            <person name="Ryu S."/>
        </authorList>
    </citation>
    <scope>NUCLEOTIDE SEQUENCE</scope>
    <source>
        <strain evidence="1">MADBK_172401_WGS</strain>
        <tissue evidence="1">Digestive gland</tissue>
    </source>
</reference>
<keyword evidence="2" id="KW-1185">Reference proteome</keyword>
<accession>A0A8J8WFJ9</accession>
<dbReference type="Proteomes" id="UP000770661">
    <property type="component" value="Unassembled WGS sequence"/>
</dbReference>
<dbReference type="OrthoDB" id="7387685at2759"/>
<gene>
    <name evidence="1" type="ORF">GWK47_025700</name>
</gene>